<sequence length="614" mass="69060">MIIGGAFAGTSCPMCQKHLTIGTNSDNNLVLPSLNYAHDSDSSGFVSSTASSTTSSEPSTEQPSPKSSPDSVRSPELRESRTYNRRNSSGRKIAKIINALTPCHGRIARRSHSFAEIFRSSKITGPEWKGKYALNSTVCGSKLVGLQVEELLPNLSLPPKPASLTALTTAYSSCSTQLDLFVTEPTAELREFRRRWPGSFMHLVANYLGFLTFSPTDMEQIRDALVKEAKYTAPCELQSNSSRVPGSLTPQKPTRSREPRNIDKELEHWYLVINIMIKYLIDEERYKCRFILRRPGNHSTVNELERTLFPPRHRPLSLSMKTRSASQADERLHHPAMTSEVHEILSRYEPSVVACLLARALRHRGAGLIPTYLRRLFLQLVSGVKENEVHQRRSIRLLLQLTNRKLVLHVLQPLFELLARIASSPECEVDENSLAVLFSPIFFLDRSTTNPASLANPLPARVVQLFVSFARSEYAKRQTISRLFQVPRLFVEDCNQNYRAHLAFENPPLYCSLKYCVTMTPSPRSQGKKTQESSDKTKEQFAKVSVPSVNLTSAFLAKRARHYSPNIPPGSSTPVLKVALHGPVLDFRVRRTPTAYPRSHSKTPLTLRPSEDQR</sequence>
<feature type="region of interest" description="Disordered" evidence="1">
    <location>
        <begin position="591"/>
        <end position="614"/>
    </location>
</feature>
<dbReference type="SUPFAM" id="SSF48350">
    <property type="entry name" value="GTPase activation domain, GAP"/>
    <property type="match status" value="1"/>
</dbReference>
<feature type="compositionally biased region" description="Polar residues" evidence="1">
    <location>
        <begin position="238"/>
        <end position="253"/>
    </location>
</feature>
<dbReference type="GO" id="GO:0007165">
    <property type="term" value="P:signal transduction"/>
    <property type="evidence" value="ECO:0007669"/>
    <property type="project" value="InterPro"/>
</dbReference>
<organism evidence="3 4">
    <name type="scientific">Calicophoron daubneyi</name>
    <name type="common">Rumen fluke</name>
    <name type="synonym">Paramphistomum daubneyi</name>
    <dbReference type="NCBI Taxonomy" id="300641"/>
    <lineage>
        <taxon>Eukaryota</taxon>
        <taxon>Metazoa</taxon>
        <taxon>Spiralia</taxon>
        <taxon>Lophotrochozoa</taxon>
        <taxon>Platyhelminthes</taxon>
        <taxon>Trematoda</taxon>
        <taxon>Digenea</taxon>
        <taxon>Plagiorchiida</taxon>
        <taxon>Pronocephalata</taxon>
        <taxon>Paramphistomoidea</taxon>
        <taxon>Paramphistomidae</taxon>
        <taxon>Calicophoron</taxon>
    </lineage>
</organism>
<evidence type="ECO:0000313" key="4">
    <source>
        <dbReference type="Proteomes" id="UP001497525"/>
    </source>
</evidence>
<dbReference type="AlphaFoldDB" id="A0AAV2TES3"/>
<accession>A0AAV2TES3</accession>
<feature type="region of interest" description="Disordered" evidence="1">
    <location>
        <begin position="522"/>
        <end position="541"/>
    </location>
</feature>
<protein>
    <recommendedName>
        <fullName evidence="2">Rho-GAP domain-containing protein</fullName>
    </recommendedName>
</protein>
<dbReference type="InterPro" id="IPR008936">
    <property type="entry name" value="Rho_GTPase_activation_prot"/>
</dbReference>
<feature type="compositionally biased region" description="Low complexity" evidence="1">
    <location>
        <begin position="45"/>
        <end position="69"/>
    </location>
</feature>
<dbReference type="EMBL" id="CAXLJL010000268">
    <property type="protein sequence ID" value="CAL5135878.1"/>
    <property type="molecule type" value="Genomic_DNA"/>
</dbReference>
<feature type="region of interest" description="Disordered" evidence="1">
    <location>
        <begin position="238"/>
        <end position="260"/>
    </location>
</feature>
<dbReference type="PROSITE" id="PS50238">
    <property type="entry name" value="RHOGAP"/>
    <property type="match status" value="1"/>
</dbReference>
<dbReference type="InterPro" id="IPR000198">
    <property type="entry name" value="RhoGAP_dom"/>
</dbReference>
<name>A0AAV2TES3_CALDB</name>
<dbReference type="Proteomes" id="UP001497525">
    <property type="component" value="Unassembled WGS sequence"/>
</dbReference>
<evidence type="ECO:0000259" key="2">
    <source>
        <dbReference type="PROSITE" id="PS50238"/>
    </source>
</evidence>
<feature type="region of interest" description="Disordered" evidence="1">
    <location>
        <begin position="45"/>
        <end position="88"/>
    </location>
</feature>
<reference evidence="3" key="1">
    <citation type="submission" date="2024-06" db="EMBL/GenBank/DDBJ databases">
        <authorList>
            <person name="Liu X."/>
            <person name="Lenzi L."/>
            <person name="Haldenby T S."/>
            <person name="Uol C."/>
        </authorList>
    </citation>
    <scope>NUCLEOTIDE SEQUENCE</scope>
</reference>
<evidence type="ECO:0000313" key="3">
    <source>
        <dbReference type="EMBL" id="CAL5135878.1"/>
    </source>
</evidence>
<feature type="domain" description="Rho-GAP" evidence="2">
    <location>
        <begin position="260"/>
        <end position="474"/>
    </location>
</feature>
<proteinExistence type="predicted"/>
<feature type="compositionally biased region" description="Basic and acidic residues" evidence="1">
    <location>
        <begin position="529"/>
        <end position="541"/>
    </location>
</feature>
<dbReference type="Gene3D" id="1.10.555.10">
    <property type="entry name" value="Rho GTPase activation protein"/>
    <property type="match status" value="1"/>
</dbReference>
<comment type="caution">
    <text evidence="3">The sequence shown here is derived from an EMBL/GenBank/DDBJ whole genome shotgun (WGS) entry which is preliminary data.</text>
</comment>
<evidence type="ECO:0000256" key="1">
    <source>
        <dbReference type="SAM" id="MobiDB-lite"/>
    </source>
</evidence>
<gene>
    <name evidence="3" type="ORF">CDAUBV1_LOCUS9986</name>
</gene>
<feature type="compositionally biased region" description="Basic and acidic residues" evidence="1">
    <location>
        <begin position="73"/>
        <end position="82"/>
    </location>
</feature>